<evidence type="ECO:0000313" key="7">
    <source>
        <dbReference type="Proteomes" id="UP001238496"/>
    </source>
</evidence>
<dbReference type="SUPFAM" id="SSF53822">
    <property type="entry name" value="Periplasmic binding protein-like I"/>
    <property type="match status" value="1"/>
</dbReference>
<dbReference type="InterPro" id="IPR028082">
    <property type="entry name" value="Peripla_BP_I"/>
</dbReference>
<evidence type="ECO:0000256" key="3">
    <source>
        <dbReference type="ARBA" id="ARBA00022729"/>
    </source>
</evidence>
<dbReference type="PANTHER" id="PTHR46847">
    <property type="entry name" value="D-ALLOSE-BINDING PERIPLASMIC PROTEIN-RELATED"/>
    <property type="match status" value="1"/>
</dbReference>
<keyword evidence="4" id="KW-0472">Membrane</keyword>
<dbReference type="CDD" id="cd19973">
    <property type="entry name" value="PBP1_ABC_sugar_binding-like"/>
    <property type="match status" value="1"/>
</dbReference>
<feature type="transmembrane region" description="Helical" evidence="4">
    <location>
        <begin position="35"/>
        <end position="53"/>
    </location>
</feature>
<proteinExistence type="inferred from homology"/>
<comment type="caution">
    <text evidence="6">The sequence shown here is derived from an EMBL/GenBank/DDBJ whole genome shotgun (WGS) entry which is preliminary data.</text>
</comment>
<sequence>MAPDRIARGAARADTLRPEELADTIREDTKLKKSLITAALSTLALGVVFAAPVQAADVSACLITKTDTNPFFVKMKEGATAKAAELGVTLKAYAGKVDGDSESQVAAIETCIADGAKGILLTASDTKGIVPAVQKARDAGVLVIALDTPLEPIDSADMTFATDNLLAGELIGKWAAASLGDAAKDAKIAFLNLTPSQPSVDVLRNQGFMKGFGIDVADINKIGDETDPRIVGHDITNGNEEGGRTAMENLLQKDPSINVVHTINEPAAAGAYEALKAVGKEGDVLIVSVDGGCPGVKNVKDGVIGATSQQYPLLMAALGIEAIKKFADTGEKPAATEGKNFFDTGVALVTDKPAAGVESIDTTEGMNKCWG</sequence>
<dbReference type="Pfam" id="PF13407">
    <property type="entry name" value="Peripla_BP_4"/>
    <property type="match status" value="1"/>
</dbReference>
<dbReference type="EMBL" id="JAUSUW010000002">
    <property type="protein sequence ID" value="MDQ0420017.1"/>
    <property type="molecule type" value="Genomic_DNA"/>
</dbReference>
<evidence type="ECO:0000313" key="6">
    <source>
        <dbReference type="EMBL" id="MDQ0420017.1"/>
    </source>
</evidence>
<organism evidence="6 7">
    <name type="scientific">Peteryoungia aggregata LMG 23059</name>
    <dbReference type="NCBI Taxonomy" id="1368425"/>
    <lineage>
        <taxon>Bacteria</taxon>
        <taxon>Pseudomonadati</taxon>
        <taxon>Pseudomonadota</taxon>
        <taxon>Alphaproteobacteria</taxon>
        <taxon>Hyphomicrobiales</taxon>
        <taxon>Rhizobiaceae</taxon>
        <taxon>Peteryoungia</taxon>
    </lineage>
</organism>
<protein>
    <submittedName>
        <fullName evidence="6">Fructose transport system substrate-binding protein</fullName>
    </submittedName>
</protein>
<dbReference type="InterPro" id="IPR025997">
    <property type="entry name" value="SBP_2_dom"/>
</dbReference>
<accession>A0ABU0G3Y0</accession>
<keyword evidence="7" id="KW-1185">Reference proteome</keyword>
<keyword evidence="4" id="KW-0812">Transmembrane</keyword>
<keyword evidence="3" id="KW-0732">Signal</keyword>
<reference evidence="6 7" key="1">
    <citation type="submission" date="2023-07" db="EMBL/GenBank/DDBJ databases">
        <title>Genomic Encyclopedia of Type Strains, Phase IV (KMG-IV): sequencing the most valuable type-strain genomes for metagenomic binning, comparative biology and taxonomic classification.</title>
        <authorList>
            <person name="Goeker M."/>
        </authorList>
    </citation>
    <scope>NUCLEOTIDE SEQUENCE [LARGE SCALE GENOMIC DNA]</scope>
    <source>
        <strain evidence="6 7">DSM 1111</strain>
    </source>
</reference>
<comment type="similarity">
    <text evidence="2">Belongs to the bacterial solute-binding protein 2 family.</text>
</comment>
<name>A0ABU0G3Y0_9HYPH</name>
<dbReference type="Gene3D" id="3.40.50.2300">
    <property type="match status" value="2"/>
</dbReference>
<evidence type="ECO:0000256" key="1">
    <source>
        <dbReference type="ARBA" id="ARBA00004196"/>
    </source>
</evidence>
<feature type="domain" description="Periplasmic binding protein" evidence="5">
    <location>
        <begin position="62"/>
        <end position="331"/>
    </location>
</feature>
<evidence type="ECO:0000256" key="4">
    <source>
        <dbReference type="SAM" id="Phobius"/>
    </source>
</evidence>
<evidence type="ECO:0000259" key="5">
    <source>
        <dbReference type="Pfam" id="PF13407"/>
    </source>
</evidence>
<dbReference type="Proteomes" id="UP001238496">
    <property type="component" value="Unassembled WGS sequence"/>
</dbReference>
<comment type="subcellular location">
    <subcellularLocation>
        <location evidence="1">Cell envelope</location>
    </subcellularLocation>
</comment>
<evidence type="ECO:0000256" key="2">
    <source>
        <dbReference type="ARBA" id="ARBA00007639"/>
    </source>
</evidence>
<gene>
    <name evidence="6" type="ORF">J2045_001030</name>
</gene>
<keyword evidence="4" id="KW-1133">Transmembrane helix</keyword>
<dbReference type="PANTHER" id="PTHR46847:SF2">
    <property type="entry name" value="ABC TRANSPORTER SUGAR-BINDING PROTEIN"/>
    <property type="match status" value="1"/>
</dbReference>